<name>A0A1A8YPT2_PLAOA</name>
<accession>A0A1A8YPT2</accession>
<sequence>MMEESYDFCNSLDIYILNDIWVEQYSQYYKYTKNCHFTELHMPGKFNEMNKICAMFKSLYFLLFEDSFLDTHNVEDNIKYMNFWLNYQLKNIYNLSISANDFYDKLISFDGTFDEKYKLKDKIYNINEFHFSNMNMIYIMYGNYNKIKNKIADIHNEGEKTCLELSQKCVKNFERATQSCSDKDNAAFCKSLQNFRKKYEGIYGSSEKCQIEQLKSTPSGKFTVAEDQPVQQQLQQQQQATQAVHGDVQDSSESLMEPEEGTNVDGSNTIFSTIGAGFGLLLLLFATIKYTPMGTWLSHRIKGNKSILNGIEIEKPYELLLDDSEHESINLENNEYQISYYSTENS</sequence>
<dbReference type="EMBL" id="FLRE01000064">
    <property type="protein sequence ID" value="SBT33560.1"/>
    <property type="molecule type" value="Genomic_DNA"/>
</dbReference>
<reference evidence="3" key="1">
    <citation type="submission" date="2016-05" db="EMBL/GenBank/DDBJ databases">
        <authorList>
            <person name="Lavstsen T."/>
            <person name="Jespersen J.S."/>
        </authorList>
    </citation>
    <scope>NUCLEOTIDE SEQUENCE [LARGE SCALE GENOMIC DNA]</scope>
</reference>
<dbReference type="Proteomes" id="UP000078555">
    <property type="component" value="Unassembled WGS sequence"/>
</dbReference>
<keyword evidence="5" id="KW-1185">Reference proteome</keyword>
<organism evidence="3 4">
    <name type="scientific">Plasmodium ovale wallikeri</name>
    <dbReference type="NCBI Taxonomy" id="864142"/>
    <lineage>
        <taxon>Eukaryota</taxon>
        <taxon>Sar</taxon>
        <taxon>Alveolata</taxon>
        <taxon>Apicomplexa</taxon>
        <taxon>Aconoidasida</taxon>
        <taxon>Haemosporida</taxon>
        <taxon>Plasmodiidae</taxon>
        <taxon>Plasmodium</taxon>
        <taxon>Plasmodium (Plasmodium)</taxon>
    </lineage>
</organism>
<reference evidence="4 5" key="2">
    <citation type="submission" date="2016-05" db="EMBL/GenBank/DDBJ databases">
        <authorList>
            <person name="Naeem Raeece"/>
        </authorList>
    </citation>
    <scope>NUCLEOTIDE SEQUENCE [LARGE SCALE GENOMIC DNA]</scope>
</reference>
<dbReference type="Pfam" id="PF05795">
    <property type="entry name" value="Plasmodium_Vir"/>
    <property type="match status" value="1"/>
</dbReference>
<dbReference type="InterPro" id="IPR008780">
    <property type="entry name" value="Plasmodium_Vir"/>
</dbReference>
<evidence type="ECO:0000313" key="3">
    <source>
        <dbReference type="EMBL" id="SBT33560.1"/>
    </source>
</evidence>
<proteinExistence type="predicted"/>
<dbReference type="EMBL" id="FLRD01000052">
    <property type="protein sequence ID" value="SBT33194.1"/>
    <property type="molecule type" value="Genomic_DNA"/>
</dbReference>
<evidence type="ECO:0000256" key="1">
    <source>
        <dbReference type="SAM" id="MobiDB-lite"/>
    </source>
</evidence>
<evidence type="ECO:0000313" key="4">
    <source>
        <dbReference type="Proteomes" id="UP000078550"/>
    </source>
</evidence>
<evidence type="ECO:0000313" key="5">
    <source>
        <dbReference type="Proteomes" id="UP000078555"/>
    </source>
</evidence>
<dbReference type="AlphaFoldDB" id="A0A1A8YPT2"/>
<protein>
    <submittedName>
        <fullName evidence="3">PIR Superfamily Protein</fullName>
    </submittedName>
</protein>
<feature type="region of interest" description="Disordered" evidence="1">
    <location>
        <begin position="235"/>
        <end position="264"/>
    </location>
</feature>
<dbReference type="Proteomes" id="UP000078550">
    <property type="component" value="Unassembled WGS sequence"/>
</dbReference>
<gene>
    <name evidence="2" type="ORF">POVWA1_015870</name>
    <name evidence="3" type="ORF">POVWA2_015370</name>
</gene>
<evidence type="ECO:0000313" key="2">
    <source>
        <dbReference type="EMBL" id="SBT33194.1"/>
    </source>
</evidence>